<keyword evidence="3 9" id="KW-0540">Nuclease</keyword>
<evidence type="ECO:0000256" key="4">
    <source>
        <dbReference type="ARBA" id="ARBA00022723"/>
    </source>
</evidence>
<dbReference type="AlphaFoldDB" id="A0A6N2ZB82"/>
<dbReference type="GO" id="GO:0043571">
    <property type="term" value="P:maintenance of CRISPR repeat elements"/>
    <property type="evidence" value="ECO:0007669"/>
    <property type="project" value="UniProtKB-UniRule"/>
</dbReference>
<protein>
    <recommendedName>
        <fullName evidence="9">CRISPR-associated endoribonuclease Cas2</fullName>
        <ecNumber evidence="9">3.1.-.-</ecNumber>
    </recommendedName>
</protein>
<dbReference type="EMBL" id="CACRUX010000012">
    <property type="protein sequence ID" value="VYT75030.1"/>
    <property type="molecule type" value="Genomic_DNA"/>
</dbReference>
<evidence type="ECO:0000256" key="5">
    <source>
        <dbReference type="ARBA" id="ARBA00022759"/>
    </source>
</evidence>
<evidence type="ECO:0000256" key="1">
    <source>
        <dbReference type="ARBA" id="ARBA00001946"/>
    </source>
</evidence>
<keyword evidence="6 9" id="KW-0378">Hydrolase</keyword>
<reference evidence="10" key="1">
    <citation type="submission" date="2019-11" db="EMBL/GenBank/DDBJ databases">
        <authorList>
            <person name="Feng L."/>
        </authorList>
    </citation>
    <scope>NUCLEOTIDE SEQUENCE</scope>
    <source>
        <strain evidence="10">VrattiLFYP33</strain>
    </source>
</reference>
<dbReference type="SUPFAM" id="SSF143430">
    <property type="entry name" value="TTP0101/SSO1404-like"/>
    <property type="match status" value="1"/>
</dbReference>
<dbReference type="EC" id="3.1.-.-" evidence="9"/>
<organism evidence="10">
    <name type="scientific">Veillonella ratti</name>
    <dbReference type="NCBI Taxonomy" id="103892"/>
    <lineage>
        <taxon>Bacteria</taxon>
        <taxon>Bacillati</taxon>
        <taxon>Bacillota</taxon>
        <taxon>Negativicutes</taxon>
        <taxon>Veillonellales</taxon>
        <taxon>Veillonellaceae</taxon>
        <taxon>Veillonella</taxon>
    </lineage>
</organism>
<dbReference type="RefSeq" id="WP_021841194.1">
    <property type="nucleotide sequence ID" value="NZ_CACRUX010000012.1"/>
</dbReference>
<comment type="function">
    <text evidence="9">CRISPR (clustered regularly interspaced short palindromic repeat), is an adaptive immune system that provides protection against mobile genetic elements (viruses, transposable elements and conjugative plasmids). CRISPR clusters contain sequences complementary to antecedent mobile elements and target invading nucleic acids. CRISPR clusters are transcribed and processed into CRISPR RNA (crRNA). Functions as a ssRNA-specific endoribonuclease. Involved in the integration of spacer DNA into the CRISPR cassette.</text>
</comment>
<dbReference type="NCBIfam" id="TIGR01573">
    <property type="entry name" value="cas2"/>
    <property type="match status" value="1"/>
</dbReference>
<dbReference type="HAMAP" id="MF_01471">
    <property type="entry name" value="Cas2"/>
    <property type="match status" value="1"/>
</dbReference>
<comment type="cofactor">
    <cofactor evidence="1 9">
        <name>Mg(2+)</name>
        <dbReference type="ChEBI" id="CHEBI:18420"/>
    </cofactor>
</comment>
<evidence type="ECO:0000256" key="2">
    <source>
        <dbReference type="ARBA" id="ARBA00009959"/>
    </source>
</evidence>
<gene>
    <name evidence="9 10" type="primary">cas2</name>
    <name evidence="10" type="ORF">VRLFYP33_00437</name>
</gene>
<dbReference type="GO" id="GO:0004521">
    <property type="term" value="F:RNA endonuclease activity"/>
    <property type="evidence" value="ECO:0007669"/>
    <property type="project" value="InterPro"/>
</dbReference>
<dbReference type="GO" id="GO:0046872">
    <property type="term" value="F:metal ion binding"/>
    <property type="evidence" value="ECO:0007669"/>
    <property type="project" value="UniProtKB-UniRule"/>
</dbReference>
<keyword evidence="5 9" id="KW-0255">Endonuclease</keyword>
<evidence type="ECO:0000313" key="10">
    <source>
        <dbReference type="EMBL" id="VYT75030.1"/>
    </source>
</evidence>
<proteinExistence type="inferred from homology"/>
<sequence>MRVLVMFDLPVATSADRKAYRTFRKFLLSTGFYMMQESIYAKLVLNQTEANKVMTYVRWQKPPEGLVQMLVITEKQFSKMETLVGEVTTEVVNSTDRLLIL</sequence>
<dbReference type="GO" id="GO:0051607">
    <property type="term" value="P:defense response to virus"/>
    <property type="evidence" value="ECO:0007669"/>
    <property type="project" value="UniProtKB-UniRule"/>
</dbReference>
<name>A0A6N2ZB82_9FIRM</name>
<evidence type="ECO:0000256" key="8">
    <source>
        <dbReference type="ARBA" id="ARBA00023118"/>
    </source>
</evidence>
<accession>A0A6N2ZB82</accession>
<dbReference type="InterPro" id="IPR021127">
    <property type="entry name" value="CRISPR_associated_Cas2"/>
</dbReference>
<comment type="similarity">
    <text evidence="2 9">Belongs to the CRISPR-associated endoribonuclease Cas2 protein family.</text>
</comment>
<evidence type="ECO:0000256" key="3">
    <source>
        <dbReference type="ARBA" id="ARBA00022722"/>
    </source>
</evidence>
<comment type="subunit">
    <text evidence="9">Homodimer, forms a heterotetramer with a Cas1 homodimer.</text>
</comment>
<evidence type="ECO:0000256" key="7">
    <source>
        <dbReference type="ARBA" id="ARBA00022842"/>
    </source>
</evidence>
<dbReference type="InterPro" id="IPR019199">
    <property type="entry name" value="Virulence_VapD/CRISPR_Cas2"/>
</dbReference>
<evidence type="ECO:0000256" key="6">
    <source>
        <dbReference type="ARBA" id="ARBA00022801"/>
    </source>
</evidence>
<dbReference type="GO" id="GO:0016787">
    <property type="term" value="F:hydrolase activity"/>
    <property type="evidence" value="ECO:0007669"/>
    <property type="project" value="UniProtKB-KW"/>
</dbReference>
<keyword evidence="4 9" id="KW-0479">Metal-binding</keyword>
<dbReference type="Pfam" id="PF09827">
    <property type="entry name" value="CRISPR_Cas2"/>
    <property type="match status" value="1"/>
</dbReference>
<feature type="binding site" evidence="9">
    <location>
        <position position="8"/>
    </location>
    <ligand>
        <name>Mg(2+)</name>
        <dbReference type="ChEBI" id="CHEBI:18420"/>
        <note>catalytic</note>
    </ligand>
</feature>
<keyword evidence="7 9" id="KW-0460">Magnesium</keyword>
<evidence type="ECO:0000256" key="9">
    <source>
        <dbReference type="HAMAP-Rule" id="MF_01471"/>
    </source>
</evidence>
<keyword evidence="8 9" id="KW-0051">Antiviral defense</keyword>